<evidence type="ECO:0000256" key="10">
    <source>
        <dbReference type="HAMAP-Rule" id="MF_01106"/>
    </source>
</evidence>
<comment type="caution">
    <text evidence="11">The sequence shown here is derived from an EMBL/GenBank/DDBJ whole genome shotgun (WGS) entry which is preliminary data.</text>
</comment>
<dbReference type="GO" id="GO:0004358">
    <property type="term" value="F:L-glutamate N-acetyltransferase activity, acting on acetyl-L-ornithine as donor"/>
    <property type="evidence" value="ECO:0007669"/>
    <property type="project" value="UniProtKB-UniRule"/>
</dbReference>
<evidence type="ECO:0000256" key="5">
    <source>
        <dbReference type="ARBA" id="ARBA00022571"/>
    </source>
</evidence>
<evidence type="ECO:0000256" key="6">
    <source>
        <dbReference type="ARBA" id="ARBA00022605"/>
    </source>
</evidence>
<comment type="pathway">
    <text evidence="10">Amino-acid biosynthesis; L-arginine biosynthesis; N(2)-acetyl-L-ornithine from L-glutamate: step 1/4.</text>
</comment>
<dbReference type="RefSeq" id="WP_047816016.1">
    <property type="nucleotide sequence ID" value="NZ_LECT01000041.1"/>
</dbReference>
<evidence type="ECO:0000256" key="7">
    <source>
        <dbReference type="ARBA" id="ARBA00022679"/>
    </source>
</evidence>
<dbReference type="AlphaFoldDB" id="A0A0J1B973"/>
<dbReference type="NCBIfam" id="TIGR00120">
    <property type="entry name" value="ArgJ"/>
    <property type="match status" value="1"/>
</dbReference>
<reference evidence="11" key="1">
    <citation type="submission" date="2015-05" db="EMBL/GenBank/DDBJ databases">
        <title>Permanent draft genome of Rhodopirellula islandicus K833.</title>
        <authorList>
            <person name="Kizina J."/>
            <person name="Richter M."/>
            <person name="Glockner F.O."/>
            <person name="Harder J."/>
        </authorList>
    </citation>
    <scope>NUCLEOTIDE SEQUENCE [LARGE SCALE GENOMIC DNA]</scope>
    <source>
        <strain evidence="11">K833</strain>
    </source>
</reference>
<keyword evidence="8 10" id="KW-0068">Autocatalytic cleavage</keyword>
<comment type="catalytic activity">
    <reaction evidence="10">
        <text>N(2)-acetyl-L-ornithine + L-glutamate = N-acetyl-L-glutamate + L-ornithine</text>
        <dbReference type="Rhea" id="RHEA:15349"/>
        <dbReference type="ChEBI" id="CHEBI:29985"/>
        <dbReference type="ChEBI" id="CHEBI:44337"/>
        <dbReference type="ChEBI" id="CHEBI:46911"/>
        <dbReference type="ChEBI" id="CHEBI:57805"/>
        <dbReference type="EC" id="2.3.1.35"/>
    </reaction>
</comment>
<evidence type="ECO:0000256" key="9">
    <source>
        <dbReference type="ARBA" id="ARBA00023315"/>
    </source>
</evidence>
<dbReference type="GO" id="GO:0006526">
    <property type="term" value="P:L-arginine biosynthetic process"/>
    <property type="evidence" value="ECO:0007669"/>
    <property type="project" value="UniProtKB-UniRule"/>
</dbReference>
<dbReference type="InterPro" id="IPR016117">
    <property type="entry name" value="ArgJ-like_dom_sf"/>
</dbReference>
<comment type="subcellular location">
    <subcellularLocation>
        <location evidence="1 10">Cytoplasm</location>
    </subcellularLocation>
</comment>
<dbReference type="InterPro" id="IPR002813">
    <property type="entry name" value="Arg_biosynth_ArgJ"/>
</dbReference>
<dbReference type="InterPro" id="IPR042195">
    <property type="entry name" value="ArgJ_beta_C"/>
</dbReference>
<evidence type="ECO:0000256" key="2">
    <source>
        <dbReference type="ARBA" id="ARBA00006774"/>
    </source>
</evidence>
<feature type="binding site" evidence="10">
    <location>
        <position position="158"/>
    </location>
    <ligand>
        <name>substrate</name>
    </ligand>
</feature>
<gene>
    <name evidence="10" type="primary">argJ</name>
    <name evidence="11" type="ORF">RISK_004849</name>
</gene>
<comment type="pathway">
    <text evidence="10">Amino-acid biosynthesis; L-arginine biosynthesis; L-ornithine and N-acetyl-L-glutamate from L-glutamate and N(2)-acetyl-L-ornithine (cyclic): step 1/1.</text>
</comment>
<dbReference type="EMBL" id="LECT01000041">
    <property type="protein sequence ID" value="KLU03083.1"/>
    <property type="molecule type" value="Genomic_DNA"/>
</dbReference>
<feature type="binding site" evidence="10">
    <location>
        <position position="195"/>
    </location>
    <ligand>
        <name>substrate</name>
    </ligand>
</feature>
<dbReference type="FunFam" id="3.10.20.340:FF:000003">
    <property type="entry name" value="Arginine biosynthesis bifunctional protein ArgJ"/>
    <property type="match status" value="1"/>
</dbReference>
<feature type="site" description="Cleavage; by autolysis" evidence="10">
    <location>
        <begin position="194"/>
        <end position="195"/>
    </location>
</feature>
<dbReference type="STRING" id="595434.RISK_004849"/>
<feature type="site" description="Involved in the stabilization of negative charge on the oxyanion by the formation of the oxyanion hole" evidence="10">
    <location>
        <position position="120"/>
    </location>
</feature>
<feature type="active site" description="Nucleophile" evidence="10">
    <location>
        <position position="195"/>
    </location>
</feature>
<accession>A0A0J1B973</accession>
<dbReference type="Gene3D" id="3.60.70.12">
    <property type="entry name" value="L-amino peptidase D-ALA esterase/amidase"/>
    <property type="match status" value="1"/>
</dbReference>
<keyword evidence="5 10" id="KW-0055">Arginine biosynthesis</keyword>
<feature type="binding site" evidence="10">
    <location>
        <position position="282"/>
    </location>
    <ligand>
        <name>substrate</name>
    </ligand>
</feature>
<evidence type="ECO:0000256" key="4">
    <source>
        <dbReference type="ARBA" id="ARBA00022490"/>
    </source>
</evidence>
<comment type="subunit">
    <text evidence="3 10">Heterotetramer of two alpha and two beta chains.</text>
</comment>
<dbReference type="PANTHER" id="PTHR23100">
    <property type="entry name" value="ARGININE BIOSYNTHESIS BIFUNCTIONAL PROTEIN ARGJ"/>
    <property type="match status" value="1"/>
</dbReference>
<dbReference type="SUPFAM" id="SSF56266">
    <property type="entry name" value="DmpA/ArgJ-like"/>
    <property type="match status" value="1"/>
</dbReference>
<dbReference type="NCBIfam" id="NF003802">
    <property type="entry name" value="PRK05388.1"/>
    <property type="match status" value="1"/>
</dbReference>
<feature type="chain" id="PRO_5023412442" description="Arginine biosynthesis bifunctional protein ArgJ alpha chain" evidence="10">
    <location>
        <begin position="1"/>
        <end position="194"/>
    </location>
</feature>
<comment type="function">
    <text evidence="10">Catalyzes two activities which are involved in the cyclic version of arginine biosynthesis: the synthesis of N-acetylglutamate from glutamate and acetyl-CoA as the acetyl donor, and of ornithine by transacetylation between N(2)-acetylornithine and glutamate.</text>
</comment>
<name>A0A0J1B973_RHOIS</name>
<keyword evidence="10" id="KW-0511">Multifunctional enzyme</keyword>
<feature type="binding site" evidence="10">
    <location>
        <position position="405"/>
    </location>
    <ligand>
        <name>substrate</name>
    </ligand>
</feature>
<evidence type="ECO:0000313" key="11">
    <source>
        <dbReference type="EMBL" id="KLU03083.1"/>
    </source>
</evidence>
<dbReference type="Pfam" id="PF01960">
    <property type="entry name" value="ArgJ"/>
    <property type="match status" value="1"/>
</dbReference>
<dbReference type="OrthoDB" id="9804242at2"/>
<organism evidence="11 12">
    <name type="scientific">Rhodopirellula islandica</name>
    <dbReference type="NCBI Taxonomy" id="595434"/>
    <lineage>
        <taxon>Bacteria</taxon>
        <taxon>Pseudomonadati</taxon>
        <taxon>Planctomycetota</taxon>
        <taxon>Planctomycetia</taxon>
        <taxon>Pirellulales</taxon>
        <taxon>Pirellulaceae</taxon>
        <taxon>Rhodopirellula</taxon>
    </lineage>
</organism>
<evidence type="ECO:0000256" key="3">
    <source>
        <dbReference type="ARBA" id="ARBA00011475"/>
    </source>
</evidence>
<dbReference type="Gene3D" id="3.10.20.340">
    <property type="entry name" value="ArgJ beta chain, C-terminal domain"/>
    <property type="match status" value="1"/>
</dbReference>
<dbReference type="HAMAP" id="MF_01106">
    <property type="entry name" value="ArgJ"/>
    <property type="match status" value="1"/>
</dbReference>
<dbReference type="PANTHER" id="PTHR23100:SF0">
    <property type="entry name" value="ARGININE BIOSYNTHESIS BIFUNCTIONAL PROTEIN ARGJ, MITOCHONDRIAL"/>
    <property type="match status" value="1"/>
</dbReference>
<proteinExistence type="inferred from homology"/>
<sequence>MTENAAQNDPPTPLALPRGIRFAGAAGGIKASGKPDVSLIVTDRPAVMAGVYTTNQIVAAPVVLTRSKTPTSTGRVVLTNSGNANACTGEPGMQDAKAMCDLAAKLTGCDASDVMVMSTGVIGQPLPMEKVRAGIEDAAGKLGDSEADFLASADAICTTDQFRKTVSQTVVLRGHEYRIAAMCKGAGMIAPNMATMLGVVMTDAPIGPDAAQASLKLIANETFNRVSVDGHTSTNDTVMLVCTGMSESDGIEEFGPDELAVWQEVATQVALQLAKMLVADGEGAARFFEVRVSGAANDEDALVIAKTVAASPLVKTAITGGDPNWGRIVSAAGYAGPKIQPERTCLVMDGVMVFENGTPLSIDAAKLSQAMKANSEVLADLKVGDGTGKASFWASDLTEAYVRFNSLYTT</sequence>
<evidence type="ECO:0000256" key="8">
    <source>
        <dbReference type="ARBA" id="ARBA00022813"/>
    </source>
</evidence>
<dbReference type="GO" id="GO:0006592">
    <property type="term" value="P:ornithine biosynthetic process"/>
    <property type="evidence" value="ECO:0007669"/>
    <property type="project" value="TreeGrafter"/>
</dbReference>
<comment type="similarity">
    <text evidence="2 10">Belongs to the ArgJ family.</text>
</comment>
<feature type="chain" id="PRO_5023412441" description="Arginine biosynthesis bifunctional protein ArgJ beta chain" evidence="10">
    <location>
        <begin position="195"/>
        <end position="410"/>
    </location>
</feature>
<keyword evidence="6 10" id="KW-0028">Amino-acid biosynthesis</keyword>
<dbReference type="PATRIC" id="fig|595434.4.peg.4604"/>
<feature type="binding site" evidence="10">
    <location>
        <position position="410"/>
    </location>
    <ligand>
        <name>substrate</name>
    </ligand>
</feature>
<protein>
    <recommendedName>
        <fullName evidence="10">Arginine biosynthesis bifunctional protein ArgJ</fullName>
    </recommendedName>
    <domain>
        <recommendedName>
            <fullName evidence="10">Glutamate N-acetyltransferase</fullName>
            <ecNumber evidence="10">2.3.1.35</ecNumber>
        </recommendedName>
        <alternativeName>
            <fullName evidence="10">Ornithine acetyltransferase</fullName>
            <shortName evidence="10">OATase</shortName>
        </alternativeName>
        <alternativeName>
            <fullName evidence="10">Ornithine transacetylase</fullName>
        </alternativeName>
    </domain>
    <domain>
        <recommendedName>
            <fullName evidence="10">Amino-acid acetyltransferase</fullName>
            <ecNumber evidence="10">2.3.1.1</ecNumber>
        </recommendedName>
        <alternativeName>
            <fullName evidence="10">N-acetylglutamate synthase</fullName>
            <shortName evidence="10">AGSase</shortName>
        </alternativeName>
    </domain>
    <component>
        <recommendedName>
            <fullName evidence="10">Arginine biosynthesis bifunctional protein ArgJ alpha chain</fullName>
        </recommendedName>
    </component>
    <component>
        <recommendedName>
            <fullName evidence="10">Arginine biosynthesis bifunctional protein ArgJ beta chain</fullName>
        </recommendedName>
    </component>
</protein>
<dbReference type="GO" id="GO:0004042">
    <property type="term" value="F:L-glutamate N-acetyltransferase activity"/>
    <property type="evidence" value="ECO:0007669"/>
    <property type="project" value="UniProtKB-UniRule"/>
</dbReference>
<keyword evidence="12" id="KW-1185">Reference proteome</keyword>
<dbReference type="EC" id="2.3.1.1" evidence="10"/>
<dbReference type="GO" id="GO:0005737">
    <property type="term" value="C:cytoplasm"/>
    <property type="evidence" value="ECO:0007669"/>
    <property type="project" value="UniProtKB-SubCell"/>
</dbReference>
<dbReference type="EC" id="2.3.1.35" evidence="10"/>
<evidence type="ECO:0000256" key="1">
    <source>
        <dbReference type="ARBA" id="ARBA00004496"/>
    </source>
</evidence>
<evidence type="ECO:0000313" key="12">
    <source>
        <dbReference type="Proteomes" id="UP000036367"/>
    </source>
</evidence>
<feature type="binding site" evidence="10">
    <location>
        <position position="184"/>
    </location>
    <ligand>
        <name>substrate</name>
    </ligand>
</feature>
<feature type="site" description="Involved in the stabilization of negative charge on the oxyanion by the formation of the oxyanion hole" evidence="10">
    <location>
        <position position="119"/>
    </location>
</feature>
<dbReference type="UniPathway" id="UPA00068">
    <property type="reaction ID" value="UER00106"/>
</dbReference>
<dbReference type="Proteomes" id="UP000036367">
    <property type="component" value="Unassembled WGS sequence"/>
</dbReference>
<dbReference type="CDD" id="cd02152">
    <property type="entry name" value="OAT"/>
    <property type="match status" value="1"/>
</dbReference>
<dbReference type="FunFam" id="3.60.70.12:FF:000001">
    <property type="entry name" value="Arginine biosynthesis bifunctional protein ArgJ, chloroplastic"/>
    <property type="match status" value="1"/>
</dbReference>
<keyword evidence="9 10" id="KW-0012">Acyltransferase</keyword>
<keyword evidence="7 10" id="KW-0808">Transferase</keyword>
<comment type="catalytic activity">
    <reaction evidence="10">
        <text>L-glutamate + acetyl-CoA = N-acetyl-L-glutamate + CoA + H(+)</text>
        <dbReference type="Rhea" id="RHEA:24292"/>
        <dbReference type="ChEBI" id="CHEBI:15378"/>
        <dbReference type="ChEBI" id="CHEBI:29985"/>
        <dbReference type="ChEBI" id="CHEBI:44337"/>
        <dbReference type="ChEBI" id="CHEBI:57287"/>
        <dbReference type="ChEBI" id="CHEBI:57288"/>
        <dbReference type="EC" id="2.3.1.1"/>
    </reaction>
</comment>
<keyword evidence="4 10" id="KW-0963">Cytoplasm</keyword>